<accession>A0ACA9K8S8</accession>
<reference evidence="1" key="1">
    <citation type="submission" date="2021-06" db="EMBL/GenBank/DDBJ databases">
        <authorList>
            <person name="Kallberg Y."/>
            <person name="Tangrot J."/>
            <person name="Rosling A."/>
        </authorList>
    </citation>
    <scope>NUCLEOTIDE SEQUENCE</scope>
    <source>
        <strain evidence="1">28 12/20/2015</strain>
    </source>
</reference>
<evidence type="ECO:0000313" key="2">
    <source>
        <dbReference type="Proteomes" id="UP000789366"/>
    </source>
</evidence>
<name>A0ACA9K8S8_9GLOM</name>
<comment type="caution">
    <text evidence="1">The sequence shown here is derived from an EMBL/GenBank/DDBJ whole genome shotgun (WGS) entry which is preliminary data.</text>
</comment>
<sequence length="113" mass="12460">MSEKLTANLTLYTKPATSLIIVCPKELQTSQNHNRLGNVNFCEIELDEGYEPEVEEEEAFVTSVAYHKSYTTKRLSEPPVKPLVIVDPLVALPAVMNLPSPVPEALVASPTRP</sequence>
<dbReference type="EMBL" id="CAJVPW010000570">
    <property type="protein sequence ID" value="CAG8458723.1"/>
    <property type="molecule type" value="Genomic_DNA"/>
</dbReference>
<dbReference type="Proteomes" id="UP000789366">
    <property type="component" value="Unassembled WGS sequence"/>
</dbReference>
<evidence type="ECO:0000313" key="1">
    <source>
        <dbReference type="EMBL" id="CAG8458723.1"/>
    </source>
</evidence>
<organism evidence="1 2">
    <name type="scientific">Cetraspora pellucida</name>
    <dbReference type="NCBI Taxonomy" id="1433469"/>
    <lineage>
        <taxon>Eukaryota</taxon>
        <taxon>Fungi</taxon>
        <taxon>Fungi incertae sedis</taxon>
        <taxon>Mucoromycota</taxon>
        <taxon>Glomeromycotina</taxon>
        <taxon>Glomeromycetes</taxon>
        <taxon>Diversisporales</taxon>
        <taxon>Gigasporaceae</taxon>
        <taxon>Cetraspora</taxon>
    </lineage>
</organism>
<protein>
    <submittedName>
        <fullName evidence="1">8583_t:CDS:1</fullName>
    </submittedName>
</protein>
<gene>
    <name evidence="1" type="ORF">SPELUC_LOCUS1159</name>
</gene>
<proteinExistence type="predicted"/>
<keyword evidence="2" id="KW-1185">Reference proteome</keyword>